<feature type="signal peptide" evidence="2">
    <location>
        <begin position="1"/>
        <end position="22"/>
    </location>
</feature>
<gene>
    <name evidence="3" type="ORF">CALCODRAFT_554101</name>
</gene>
<proteinExistence type="predicted"/>
<name>A0A165HR69_9BASI</name>
<feature type="region of interest" description="Disordered" evidence="1">
    <location>
        <begin position="95"/>
        <end position="130"/>
    </location>
</feature>
<dbReference type="AlphaFoldDB" id="A0A165HR69"/>
<sequence>MHPIHAIALALAAFSGLSPAAAAPLRAGLSSEARRASAGGPKTHEEAIAHAVAQTKSTSQYDEQFKQASRYSGPSVSGQGEEWKTVNYETALKQYNDHHEQVNKRHKYTKDGEHMKGQYSADSNKRRKLN</sequence>
<keyword evidence="2" id="KW-0732">Signal</keyword>
<organism evidence="3 4">
    <name type="scientific">Calocera cornea HHB12733</name>
    <dbReference type="NCBI Taxonomy" id="1353952"/>
    <lineage>
        <taxon>Eukaryota</taxon>
        <taxon>Fungi</taxon>
        <taxon>Dikarya</taxon>
        <taxon>Basidiomycota</taxon>
        <taxon>Agaricomycotina</taxon>
        <taxon>Dacrymycetes</taxon>
        <taxon>Dacrymycetales</taxon>
        <taxon>Dacrymycetaceae</taxon>
        <taxon>Calocera</taxon>
    </lineage>
</organism>
<accession>A0A165HR69</accession>
<protein>
    <submittedName>
        <fullName evidence="3">Uncharacterized protein</fullName>
    </submittedName>
</protein>
<dbReference type="InParanoid" id="A0A165HR69"/>
<evidence type="ECO:0000256" key="1">
    <source>
        <dbReference type="SAM" id="MobiDB-lite"/>
    </source>
</evidence>
<feature type="region of interest" description="Disordered" evidence="1">
    <location>
        <begin position="24"/>
        <end position="44"/>
    </location>
</feature>
<feature type="chain" id="PRO_5007858806" evidence="2">
    <location>
        <begin position="23"/>
        <end position="130"/>
    </location>
</feature>
<keyword evidence="4" id="KW-1185">Reference proteome</keyword>
<evidence type="ECO:0000313" key="3">
    <source>
        <dbReference type="EMBL" id="KZT59629.1"/>
    </source>
</evidence>
<reference evidence="3 4" key="1">
    <citation type="journal article" date="2016" name="Mol. Biol. Evol.">
        <title>Comparative Genomics of Early-Diverging Mushroom-Forming Fungi Provides Insights into the Origins of Lignocellulose Decay Capabilities.</title>
        <authorList>
            <person name="Nagy L.G."/>
            <person name="Riley R."/>
            <person name="Tritt A."/>
            <person name="Adam C."/>
            <person name="Daum C."/>
            <person name="Floudas D."/>
            <person name="Sun H."/>
            <person name="Yadav J.S."/>
            <person name="Pangilinan J."/>
            <person name="Larsson K.H."/>
            <person name="Matsuura K."/>
            <person name="Barry K."/>
            <person name="Labutti K."/>
            <person name="Kuo R."/>
            <person name="Ohm R.A."/>
            <person name="Bhattacharya S.S."/>
            <person name="Shirouzu T."/>
            <person name="Yoshinaga Y."/>
            <person name="Martin F.M."/>
            <person name="Grigoriev I.V."/>
            <person name="Hibbett D.S."/>
        </authorList>
    </citation>
    <scope>NUCLEOTIDE SEQUENCE [LARGE SCALE GENOMIC DNA]</scope>
    <source>
        <strain evidence="3 4">HHB12733</strain>
    </source>
</reference>
<evidence type="ECO:0000313" key="4">
    <source>
        <dbReference type="Proteomes" id="UP000076842"/>
    </source>
</evidence>
<dbReference type="EMBL" id="KV423938">
    <property type="protein sequence ID" value="KZT59629.1"/>
    <property type="molecule type" value="Genomic_DNA"/>
</dbReference>
<dbReference type="Proteomes" id="UP000076842">
    <property type="component" value="Unassembled WGS sequence"/>
</dbReference>
<evidence type="ECO:0000256" key="2">
    <source>
        <dbReference type="SAM" id="SignalP"/>
    </source>
</evidence>
<feature type="compositionally biased region" description="Basic and acidic residues" evidence="1">
    <location>
        <begin position="95"/>
        <end position="116"/>
    </location>
</feature>